<dbReference type="PANTHER" id="PTHR47535:SF9">
    <property type="entry name" value="CALPONIN-HOMOLOGY (CH) DOMAIN-CONTAINING PROTEIN"/>
    <property type="match status" value="1"/>
</dbReference>
<evidence type="ECO:0000256" key="1">
    <source>
        <dbReference type="ARBA" id="ARBA00004370"/>
    </source>
</evidence>
<feature type="region of interest" description="Disordered" evidence="6">
    <location>
        <begin position="533"/>
        <end position="553"/>
    </location>
</feature>
<dbReference type="GO" id="GO:0005737">
    <property type="term" value="C:cytoplasm"/>
    <property type="evidence" value="ECO:0007669"/>
    <property type="project" value="TreeGrafter"/>
</dbReference>
<keyword evidence="3" id="KW-0677">Repeat</keyword>
<dbReference type="InterPro" id="IPR036872">
    <property type="entry name" value="CH_dom_sf"/>
</dbReference>
<evidence type="ECO:0000313" key="9">
    <source>
        <dbReference type="Proteomes" id="UP000261640"/>
    </source>
</evidence>
<keyword evidence="9" id="KW-1185">Reference proteome</keyword>
<proteinExistence type="predicted"/>
<feature type="region of interest" description="Disordered" evidence="6">
    <location>
        <begin position="409"/>
        <end position="454"/>
    </location>
</feature>
<feature type="domain" description="Calponin-homology (CH)" evidence="7">
    <location>
        <begin position="1"/>
        <end position="57"/>
    </location>
</feature>
<feature type="region of interest" description="Disordered" evidence="6">
    <location>
        <begin position="828"/>
        <end position="856"/>
    </location>
</feature>
<evidence type="ECO:0000256" key="3">
    <source>
        <dbReference type="ARBA" id="ARBA00022737"/>
    </source>
</evidence>
<dbReference type="PANTHER" id="PTHR47535">
    <property type="entry name" value="MUSCLE-SPECIFIC PROTEIN 300 KDA, ISOFORM G"/>
    <property type="match status" value="1"/>
</dbReference>
<dbReference type="GO" id="GO:0007097">
    <property type="term" value="P:nuclear migration"/>
    <property type="evidence" value="ECO:0007669"/>
    <property type="project" value="TreeGrafter"/>
</dbReference>
<dbReference type="AlphaFoldDB" id="A0A3Q3SI38"/>
<dbReference type="GO" id="GO:0005640">
    <property type="term" value="C:nuclear outer membrane"/>
    <property type="evidence" value="ECO:0007669"/>
    <property type="project" value="TreeGrafter"/>
</dbReference>
<evidence type="ECO:0000256" key="5">
    <source>
        <dbReference type="ARBA" id="ARBA00023136"/>
    </source>
</evidence>
<dbReference type="GO" id="GO:0034993">
    <property type="term" value="C:meiotic nuclear membrane microtubule tethering complex"/>
    <property type="evidence" value="ECO:0007669"/>
    <property type="project" value="TreeGrafter"/>
</dbReference>
<dbReference type="InParanoid" id="A0A3Q3SI38"/>
<dbReference type="Proteomes" id="UP000261640">
    <property type="component" value="Unplaced"/>
</dbReference>
<organism evidence="8 9">
    <name type="scientific">Mastacembelus armatus</name>
    <name type="common">zig-zag eel</name>
    <dbReference type="NCBI Taxonomy" id="205130"/>
    <lineage>
        <taxon>Eukaryota</taxon>
        <taxon>Metazoa</taxon>
        <taxon>Chordata</taxon>
        <taxon>Craniata</taxon>
        <taxon>Vertebrata</taxon>
        <taxon>Euteleostomi</taxon>
        <taxon>Actinopterygii</taxon>
        <taxon>Neopterygii</taxon>
        <taxon>Teleostei</taxon>
        <taxon>Neoteleostei</taxon>
        <taxon>Acanthomorphata</taxon>
        <taxon>Anabantaria</taxon>
        <taxon>Synbranchiformes</taxon>
        <taxon>Mastacembelidae</taxon>
        <taxon>Mastacembelus</taxon>
    </lineage>
</organism>
<dbReference type="STRING" id="205130.ENSMAMP00000024980"/>
<evidence type="ECO:0000256" key="4">
    <source>
        <dbReference type="ARBA" id="ARBA00022989"/>
    </source>
</evidence>
<keyword evidence="4" id="KW-1133">Transmembrane helix</keyword>
<dbReference type="PROSITE" id="PS50021">
    <property type="entry name" value="CH"/>
    <property type="match status" value="1"/>
</dbReference>
<dbReference type="Ensembl" id="ENSMAMT00000025623.2">
    <property type="protein sequence ID" value="ENSMAMP00000024980.1"/>
    <property type="gene ID" value="ENSMAMG00000016788.2"/>
</dbReference>
<dbReference type="SUPFAM" id="SSF47576">
    <property type="entry name" value="Calponin-homology domain, CH-domain"/>
    <property type="match status" value="1"/>
</dbReference>
<dbReference type="GO" id="GO:0051015">
    <property type="term" value="F:actin filament binding"/>
    <property type="evidence" value="ECO:0007669"/>
    <property type="project" value="TreeGrafter"/>
</dbReference>
<feature type="region of interest" description="Disordered" evidence="6">
    <location>
        <begin position="337"/>
        <end position="364"/>
    </location>
</feature>
<feature type="compositionally biased region" description="Basic and acidic residues" evidence="6">
    <location>
        <begin position="423"/>
        <end position="454"/>
    </location>
</feature>
<reference evidence="8" key="1">
    <citation type="submission" date="2025-08" db="UniProtKB">
        <authorList>
            <consortium name="Ensembl"/>
        </authorList>
    </citation>
    <scope>IDENTIFICATION</scope>
</reference>
<accession>A0A3Q3SI38</accession>
<evidence type="ECO:0000256" key="6">
    <source>
        <dbReference type="SAM" id="MobiDB-lite"/>
    </source>
</evidence>
<feature type="compositionally biased region" description="Polar residues" evidence="6">
    <location>
        <begin position="842"/>
        <end position="856"/>
    </location>
</feature>
<name>A0A3Q3SI38_9TELE</name>
<dbReference type="InterPro" id="IPR001715">
    <property type="entry name" value="CH_dom"/>
</dbReference>
<evidence type="ECO:0000259" key="7">
    <source>
        <dbReference type="PROSITE" id="PS50021"/>
    </source>
</evidence>
<keyword evidence="5" id="KW-0472">Membrane</keyword>
<keyword evidence="2" id="KW-0812">Transmembrane</keyword>
<sequence>MRKALLRSARENLEDAFRIAHYSLGIPRLLEPEDVTINAPDEQCIITYVSQFLEHFPGIEQEEPCHLTERSVSMGRLNFHDSDSALIRNGAYQTRVKERSYMFQRDSTHPPPKILISSVSEDKSAVSPSFRSAATRLWSSTDFLADSPQLDDITSSVAENAKESVSKVLTDSNSNFPQLSYTYSSTGSSVPESVTGDSAINSPDSWVESEFEVMPEKFCESQSDSSLCDSGTAWDVYHATPVEVTTHDEGFVLSLQDKGPDDQLISQSHINEEIFPLSSLESTQEHNQGYSKKKQAEAVKPIETNLENCNPYVSLEQGPNQSEPGIMEVECNHINRDHKESKKSKQSQLNSKNELPSSDHFDDLTMQSDVEDSTYKEPEFLKKSVDSTEDVQGLEGQYNGQIQTLNEQNKEAEVDAACQKTDPSLEDKRDDSGNKLAISKERDEGATEAPDKPSEGVLIDLQDHQESINTETGDATADVHPTIQEEESNTSLKPTIGMNIPLISISSKPEEHVKNGICEPERHTCAVDEEVHQPEATENCDTNDSDGKSPEIPSYLVSKNVKLTAAEQMMDIDNVHLDETNECDIRNCSNVDTCVPCSTDNMEISEAIEECQFPLGDFQTVNTNQDITAHTSSTDVKSQTVKTEQNKPNDTFSQIDTASIQQSTLDLVSLESNGNIGILCYYPVSVSRNMDLVYTESDQSSLTEDLVGDLIEPMDLFYPDKEEPMLTEPPDTEMQSWPSVLSVSALQPAPASDTLPLDDQPLSLLGEDFRNGVDLLQENDKMITNTGLEIGKSSEPQEHCLLPGEKMGGLWGDDVPAYCSDSTEVEQQMPGSARENTEAVRCNTTSSSRQAESQNSPILRHRKRACFTECMVSLTLHFLLYGDKTLLA</sequence>
<evidence type="ECO:0000313" key="8">
    <source>
        <dbReference type="Ensembl" id="ENSMAMP00000024980.1"/>
    </source>
</evidence>
<reference evidence="8" key="2">
    <citation type="submission" date="2025-09" db="UniProtKB">
        <authorList>
            <consortium name="Ensembl"/>
        </authorList>
    </citation>
    <scope>IDENTIFICATION</scope>
</reference>
<dbReference type="InterPro" id="IPR052403">
    <property type="entry name" value="LINC-complex_assoc"/>
</dbReference>
<comment type="subcellular location">
    <subcellularLocation>
        <location evidence="1">Membrane</location>
    </subcellularLocation>
</comment>
<dbReference type="GeneTree" id="ENSGT01120000275268"/>
<protein>
    <recommendedName>
        <fullName evidence="7">Calponin-homology (CH) domain-containing protein</fullName>
    </recommendedName>
</protein>
<evidence type="ECO:0000256" key="2">
    <source>
        <dbReference type="ARBA" id="ARBA00022692"/>
    </source>
</evidence>
<dbReference type="Gene3D" id="1.10.418.10">
    <property type="entry name" value="Calponin-like domain"/>
    <property type="match status" value="1"/>
</dbReference>